<organism evidence="7 8">
    <name type="scientific">Lasius niger</name>
    <name type="common">Black garden ant</name>
    <dbReference type="NCBI Taxonomy" id="67767"/>
    <lineage>
        <taxon>Eukaryota</taxon>
        <taxon>Metazoa</taxon>
        <taxon>Ecdysozoa</taxon>
        <taxon>Arthropoda</taxon>
        <taxon>Hexapoda</taxon>
        <taxon>Insecta</taxon>
        <taxon>Pterygota</taxon>
        <taxon>Neoptera</taxon>
        <taxon>Endopterygota</taxon>
        <taxon>Hymenoptera</taxon>
        <taxon>Apocrita</taxon>
        <taxon>Aculeata</taxon>
        <taxon>Formicoidea</taxon>
        <taxon>Formicidae</taxon>
        <taxon>Formicinae</taxon>
        <taxon>Lasius</taxon>
        <taxon>Lasius</taxon>
    </lineage>
</organism>
<keyword evidence="2 5" id="KW-0812">Transmembrane</keyword>
<gene>
    <name evidence="7" type="ORF">RF55_8381</name>
</gene>
<evidence type="ECO:0000256" key="4">
    <source>
        <dbReference type="ARBA" id="ARBA00023136"/>
    </source>
</evidence>
<dbReference type="InterPro" id="IPR020846">
    <property type="entry name" value="MFS_dom"/>
</dbReference>
<feature type="transmembrane region" description="Helical" evidence="5">
    <location>
        <begin position="262"/>
        <end position="282"/>
    </location>
</feature>
<dbReference type="GO" id="GO:0020037">
    <property type="term" value="F:heme binding"/>
    <property type="evidence" value="ECO:0007669"/>
    <property type="project" value="TreeGrafter"/>
</dbReference>
<evidence type="ECO:0000313" key="8">
    <source>
        <dbReference type="Proteomes" id="UP000036403"/>
    </source>
</evidence>
<keyword evidence="8" id="KW-1185">Reference proteome</keyword>
<dbReference type="GO" id="GO:0015232">
    <property type="term" value="F:heme transmembrane transporter activity"/>
    <property type="evidence" value="ECO:0007669"/>
    <property type="project" value="TreeGrafter"/>
</dbReference>
<dbReference type="AlphaFoldDB" id="A0A0J7KMU7"/>
<dbReference type="PANTHER" id="PTHR10924:SF4">
    <property type="entry name" value="GH15861P"/>
    <property type="match status" value="1"/>
</dbReference>
<evidence type="ECO:0000256" key="3">
    <source>
        <dbReference type="ARBA" id="ARBA00022989"/>
    </source>
</evidence>
<dbReference type="Pfam" id="PF07690">
    <property type="entry name" value="MFS_1"/>
    <property type="match status" value="1"/>
</dbReference>
<feature type="transmembrane region" description="Helical" evidence="5">
    <location>
        <begin position="110"/>
        <end position="129"/>
    </location>
</feature>
<feature type="transmembrane region" description="Helical" evidence="5">
    <location>
        <begin position="207"/>
        <end position="226"/>
    </location>
</feature>
<evidence type="ECO:0000256" key="2">
    <source>
        <dbReference type="ARBA" id="ARBA00022692"/>
    </source>
</evidence>
<feature type="transmembrane region" description="Helical" evidence="5">
    <location>
        <begin position="36"/>
        <end position="56"/>
    </location>
</feature>
<evidence type="ECO:0000259" key="6">
    <source>
        <dbReference type="PROSITE" id="PS50850"/>
    </source>
</evidence>
<reference evidence="7 8" key="1">
    <citation type="submission" date="2015-04" db="EMBL/GenBank/DDBJ databases">
        <title>Lasius niger genome sequencing.</title>
        <authorList>
            <person name="Konorov E.A."/>
            <person name="Nikitin M.A."/>
            <person name="Kirill M.V."/>
            <person name="Chang P."/>
        </authorList>
    </citation>
    <scope>NUCLEOTIDE SEQUENCE [LARGE SCALE GENOMIC DNA]</scope>
    <source>
        <tissue evidence="7">Whole</tissue>
    </source>
</reference>
<evidence type="ECO:0000256" key="1">
    <source>
        <dbReference type="ARBA" id="ARBA00004141"/>
    </source>
</evidence>
<feature type="transmembrane region" description="Helical" evidence="5">
    <location>
        <begin position="288"/>
        <end position="308"/>
    </location>
</feature>
<dbReference type="InterPro" id="IPR011701">
    <property type="entry name" value="MFS"/>
</dbReference>
<feature type="domain" description="Major facilitator superfamily (MFS) profile" evidence="6">
    <location>
        <begin position="1"/>
        <end position="344"/>
    </location>
</feature>
<feature type="transmembrane region" description="Helical" evidence="5">
    <location>
        <begin position="6"/>
        <end position="24"/>
    </location>
</feature>
<dbReference type="PaxDb" id="67767-A0A0J7KMU7"/>
<dbReference type="GO" id="GO:0016020">
    <property type="term" value="C:membrane"/>
    <property type="evidence" value="ECO:0007669"/>
    <property type="project" value="UniProtKB-SubCell"/>
</dbReference>
<keyword evidence="4 5" id="KW-0472">Membrane</keyword>
<dbReference type="SUPFAM" id="SSF103473">
    <property type="entry name" value="MFS general substrate transporter"/>
    <property type="match status" value="1"/>
</dbReference>
<evidence type="ECO:0000256" key="5">
    <source>
        <dbReference type="SAM" id="Phobius"/>
    </source>
</evidence>
<dbReference type="STRING" id="67767.A0A0J7KMU7"/>
<name>A0A0J7KMU7_LASNI</name>
<dbReference type="GO" id="GO:0097037">
    <property type="term" value="P:heme export"/>
    <property type="evidence" value="ECO:0007669"/>
    <property type="project" value="TreeGrafter"/>
</dbReference>
<evidence type="ECO:0000313" key="7">
    <source>
        <dbReference type="EMBL" id="KMQ91713.1"/>
    </source>
</evidence>
<dbReference type="InterPro" id="IPR049680">
    <property type="entry name" value="FLVCR1-2_SLC49-like"/>
</dbReference>
<accession>A0A0J7KMU7</accession>
<dbReference type="Gene3D" id="1.20.1250.20">
    <property type="entry name" value="MFS general substrate transporter like domains"/>
    <property type="match status" value="1"/>
</dbReference>
<dbReference type="PROSITE" id="PS51257">
    <property type="entry name" value="PROKAR_LIPOPROTEIN"/>
    <property type="match status" value="1"/>
</dbReference>
<sequence>MSDKWGLRWTAILSSGLSCLGAWIKTFSVHPDRFHIVVIGHSIVGFTTTLILPIPGRLAAQWFPSNELSTATCLGLFGNQLGIAFGFLLTPIIVKNHENLDDIGNDLSRLCWGVAIVVTIGFILVLILFQDEPKLPPSETRALQKLNRTKKEETFVMPIKRLAKNKNYILLCNSYGLNVGVLNVLSTLLNQIFLAHFENGEEDAGRIGVTMIISGMSGTVISGIILDKTHKFKFFMWGYASLGYELSTEYTYPESENISAGILNITNSVYGVIFVIMLGILLKAYGDIPVHIAFCSILLLGFIITVLTEDEQRRQDAKKKAQYERIAKLENNIDNIPEIRSTNL</sequence>
<dbReference type="PROSITE" id="PS50850">
    <property type="entry name" value="MFS"/>
    <property type="match status" value="1"/>
</dbReference>
<proteinExistence type="predicted"/>
<dbReference type="InterPro" id="IPR036259">
    <property type="entry name" value="MFS_trans_sf"/>
</dbReference>
<keyword evidence="7" id="KW-0675">Receptor</keyword>
<comment type="caution">
    <text evidence="7">The sequence shown here is derived from an EMBL/GenBank/DDBJ whole genome shotgun (WGS) entry which is preliminary data.</text>
</comment>
<dbReference type="OrthoDB" id="422206at2759"/>
<dbReference type="PANTHER" id="PTHR10924">
    <property type="entry name" value="MAJOR FACILITATOR SUPERFAMILY PROTEIN-RELATED"/>
    <property type="match status" value="1"/>
</dbReference>
<comment type="subcellular location">
    <subcellularLocation>
        <location evidence="1">Membrane</location>
        <topology evidence="1">Multi-pass membrane protein</topology>
    </subcellularLocation>
</comment>
<protein>
    <submittedName>
        <fullName evidence="7">Feline leukemia virus subgroup c receptor-related protein 2-like protein</fullName>
    </submittedName>
</protein>
<keyword evidence="3 5" id="KW-1133">Transmembrane helix</keyword>
<dbReference type="Proteomes" id="UP000036403">
    <property type="component" value="Unassembled WGS sequence"/>
</dbReference>
<dbReference type="EMBL" id="LBMM01005210">
    <property type="protein sequence ID" value="KMQ91713.1"/>
    <property type="molecule type" value="Genomic_DNA"/>
</dbReference>
<feature type="transmembrane region" description="Helical" evidence="5">
    <location>
        <begin position="68"/>
        <end position="89"/>
    </location>
</feature>